<reference evidence="2" key="1">
    <citation type="journal article" date="2023" name="Nat. Plants">
        <title>Single-cell RNA sequencing provides a high-resolution roadmap for understanding the multicellular compartmentation of specialized metabolism.</title>
        <authorList>
            <person name="Sun S."/>
            <person name="Shen X."/>
            <person name="Li Y."/>
            <person name="Li Y."/>
            <person name="Wang S."/>
            <person name="Li R."/>
            <person name="Zhang H."/>
            <person name="Shen G."/>
            <person name="Guo B."/>
            <person name="Wei J."/>
            <person name="Xu J."/>
            <person name="St-Pierre B."/>
            <person name="Chen S."/>
            <person name="Sun C."/>
        </authorList>
    </citation>
    <scope>NUCLEOTIDE SEQUENCE [LARGE SCALE GENOMIC DNA]</scope>
</reference>
<proteinExistence type="predicted"/>
<gene>
    <name evidence="1" type="ORF">M9H77_09129</name>
</gene>
<comment type="caution">
    <text evidence="1">The sequence shown here is derived from an EMBL/GenBank/DDBJ whole genome shotgun (WGS) entry which is preliminary data.</text>
</comment>
<protein>
    <submittedName>
        <fullName evidence="1">Uncharacterized protein</fullName>
    </submittedName>
</protein>
<name>A0ACC0C025_CATRO</name>
<dbReference type="EMBL" id="CM044702">
    <property type="protein sequence ID" value="KAI5678179.1"/>
    <property type="molecule type" value="Genomic_DNA"/>
</dbReference>
<evidence type="ECO:0000313" key="1">
    <source>
        <dbReference type="EMBL" id="KAI5678179.1"/>
    </source>
</evidence>
<sequence>MGRRGKKKKKNGEELRREEERRNVKRKQQRRCGTKGGCKQREKIKKCHMGTGIPKPYSGPRMVGSGSRNFIPGGMGPALGPSFTIRVWVWIQGYPNGLDPFTALMNTNSNFNIFSIKPWAMPRLLGSSASSNIISSTCITASNNGARALPEPQPGATLVVRGRRERMKGSRGVDQGRRKKKKKKKKKTPIFPFIHLNPQVDNLRALTVNYITKNVLMT</sequence>
<accession>A0ACC0C025</accession>
<dbReference type="Proteomes" id="UP001060085">
    <property type="component" value="Linkage Group LG02"/>
</dbReference>
<organism evidence="1 2">
    <name type="scientific">Catharanthus roseus</name>
    <name type="common">Madagascar periwinkle</name>
    <name type="synonym">Vinca rosea</name>
    <dbReference type="NCBI Taxonomy" id="4058"/>
    <lineage>
        <taxon>Eukaryota</taxon>
        <taxon>Viridiplantae</taxon>
        <taxon>Streptophyta</taxon>
        <taxon>Embryophyta</taxon>
        <taxon>Tracheophyta</taxon>
        <taxon>Spermatophyta</taxon>
        <taxon>Magnoliopsida</taxon>
        <taxon>eudicotyledons</taxon>
        <taxon>Gunneridae</taxon>
        <taxon>Pentapetalae</taxon>
        <taxon>asterids</taxon>
        <taxon>lamiids</taxon>
        <taxon>Gentianales</taxon>
        <taxon>Apocynaceae</taxon>
        <taxon>Rauvolfioideae</taxon>
        <taxon>Vinceae</taxon>
        <taxon>Catharanthinae</taxon>
        <taxon>Catharanthus</taxon>
    </lineage>
</organism>
<evidence type="ECO:0000313" key="2">
    <source>
        <dbReference type="Proteomes" id="UP001060085"/>
    </source>
</evidence>
<keyword evidence="2" id="KW-1185">Reference proteome</keyword>